<gene>
    <name evidence="7" type="ORF">HPB48_020880</name>
</gene>
<dbReference type="InterPro" id="IPR039702">
    <property type="entry name" value="FPS1-like"/>
</dbReference>
<dbReference type="EMBL" id="JABSTR010000004">
    <property type="protein sequence ID" value="KAH9367814.1"/>
    <property type="molecule type" value="Genomic_DNA"/>
</dbReference>
<evidence type="ECO:0000256" key="1">
    <source>
        <dbReference type="ARBA" id="ARBA00001946"/>
    </source>
</evidence>
<dbReference type="GO" id="GO:0004337">
    <property type="term" value="F:(2E,6E)-farnesyl diphosphate synthase activity"/>
    <property type="evidence" value="ECO:0007669"/>
    <property type="project" value="TreeGrafter"/>
</dbReference>
<dbReference type="Gene3D" id="1.10.600.10">
    <property type="entry name" value="Farnesyl Diphosphate Synthase"/>
    <property type="match status" value="1"/>
</dbReference>
<keyword evidence="3" id="KW-0479">Metal-binding</keyword>
<dbReference type="SUPFAM" id="SSF48576">
    <property type="entry name" value="Terpenoid synthases"/>
    <property type="match status" value="1"/>
</dbReference>
<evidence type="ECO:0008006" key="9">
    <source>
        <dbReference type="Google" id="ProtNLM"/>
    </source>
</evidence>
<dbReference type="GO" id="GO:0042811">
    <property type="term" value="P:pheromone biosynthetic process"/>
    <property type="evidence" value="ECO:0007669"/>
    <property type="project" value="UniProtKB-ARBA"/>
</dbReference>
<dbReference type="GO" id="GO:0045337">
    <property type="term" value="P:farnesyl diphosphate biosynthetic process"/>
    <property type="evidence" value="ECO:0007669"/>
    <property type="project" value="TreeGrafter"/>
</dbReference>
<dbReference type="PANTHER" id="PTHR11525:SF0">
    <property type="entry name" value="FARNESYL PYROPHOSPHATE SYNTHASE"/>
    <property type="match status" value="1"/>
</dbReference>
<dbReference type="GO" id="GO:0046872">
    <property type="term" value="F:metal ion binding"/>
    <property type="evidence" value="ECO:0007669"/>
    <property type="project" value="UniProtKB-KW"/>
</dbReference>
<evidence type="ECO:0000256" key="6">
    <source>
        <dbReference type="RuleBase" id="RU004466"/>
    </source>
</evidence>
<dbReference type="OMA" id="CFLMADD"/>
<accession>A0A9J6FNL9</accession>
<evidence type="ECO:0000256" key="2">
    <source>
        <dbReference type="ARBA" id="ARBA00022679"/>
    </source>
</evidence>
<evidence type="ECO:0000256" key="5">
    <source>
        <dbReference type="ARBA" id="ARBA00033740"/>
    </source>
</evidence>
<dbReference type="AlphaFoldDB" id="A0A9J6FNL9"/>
<dbReference type="GO" id="GO:0004161">
    <property type="term" value="F:dimethylallyltranstransferase activity"/>
    <property type="evidence" value="ECO:0007669"/>
    <property type="project" value="TreeGrafter"/>
</dbReference>
<evidence type="ECO:0000313" key="7">
    <source>
        <dbReference type="EMBL" id="KAH9367814.1"/>
    </source>
</evidence>
<dbReference type="OrthoDB" id="10257492at2759"/>
<comment type="similarity">
    <text evidence="6">Belongs to the FPP/GGPP synthase family.</text>
</comment>
<organism evidence="7 8">
    <name type="scientific">Haemaphysalis longicornis</name>
    <name type="common">Bush tick</name>
    <dbReference type="NCBI Taxonomy" id="44386"/>
    <lineage>
        <taxon>Eukaryota</taxon>
        <taxon>Metazoa</taxon>
        <taxon>Ecdysozoa</taxon>
        <taxon>Arthropoda</taxon>
        <taxon>Chelicerata</taxon>
        <taxon>Arachnida</taxon>
        <taxon>Acari</taxon>
        <taxon>Parasitiformes</taxon>
        <taxon>Ixodida</taxon>
        <taxon>Ixodoidea</taxon>
        <taxon>Ixodidae</taxon>
        <taxon>Haemaphysalinae</taxon>
        <taxon>Haemaphysalis</taxon>
    </lineage>
</organism>
<dbReference type="InterPro" id="IPR008949">
    <property type="entry name" value="Isoprenoid_synthase_dom_sf"/>
</dbReference>
<evidence type="ECO:0000256" key="4">
    <source>
        <dbReference type="ARBA" id="ARBA00022842"/>
    </source>
</evidence>
<sequence>MEFGVPRAREMLDALGEALEYILYHKNRPRLLGVLQTYQLLAEDPDKNLPDAAMVGWCVELLECYQISVDDMMDGSPMRRGRPAAHTRPDIGWRAIIDAVIFEKAVSFVLKRRLSSHPMLPALLDLFDDCDLRAVLGQMFDVLSTATTSGGQQLRHPSFDRYWAVGILKSGPFTLELPVRAGMYMAGVVDPKLHQQAHEASTALGQIYMAHNDFNDCYSCPEVMGRVGTDIVEHKHTWFLISALKLASPEQVQTIKAHIGRGVTGGPDEAAVKAVYDELNLHDRYMEFQNQALRDFDEHLDRMPPNMAEAFRLQRDILMGPDT</sequence>
<dbReference type="Proteomes" id="UP000821853">
    <property type="component" value="Chromosome 2"/>
</dbReference>
<dbReference type="PANTHER" id="PTHR11525">
    <property type="entry name" value="FARNESYL-PYROPHOSPHATE SYNTHETASE"/>
    <property type="match status" value="1"/>
</dbReference>
<keyword evidence="8" id="KW-1185">Reference proteome</keyword>
<comment type="caution">
    <text evidence="7">The sequence shown here is derived from an EMBL/GenBank/DDBJ whole genome shotgun (WGS) entry which is preliminary data.</text>
</comment>
<keyword evidence="2 6" id="KW-0808">Transferase</keyword>
<dbReference type="InterPro" id="IPR000092">
    <property type="entry name" value="Polyprenyl_synt"/>
</dbReference>
<proteinExistence type="inferred from homology"/>
<comment type="cofactor">
    <cofactor evidence="1">
        <name>Mg(2+)</name>
        <dbReference type="ChEBI" id="CHEBI:18420"/>
    </cofactor>
</comment>
<reference evidence="7 8" key="1">
    <citation type="journal article" date="2020" name="Cell">
        <title>Large-Scale Comparative Analyses of Tick Genomes Elucidate Their Genetic Diversity and Vector Capacities.</title>
        <authorList>
            <consortium name="Tick Genome and Microbiome Consortium (TIGMIC)"/>
            <person name="Jia N."/>
            <person name="Wang J."/>
            <person name="Shi W."/>
            <person name="Du L."/>
            <person name="Sun Y."/>
            <person name="Zhan W."/>
            <person name="Jiang J.F."/>
            <person name="Wang Q."/>
            <person name="Zhang B."/>
            <person name="Ji P."/>
            <person name="Bell-Sakyi L."/>
            <person name="Cui X.M."/>
            <person name="Yuan T.T."/>
            <person name="Jiang B.G."/>
            <person name="Yang W.F."/>
            <person name="Lam T.T."/>
            <person name="Chang Q.C."/>
            <person name="Ding S.J."/>
            <person name="Wang X.J."/>
            <person name="Zhu J.G."/>
            <person name="Ruan X.D."/>
            <person name="Zhao L."/>
            <person name="Wei J.T."/>
            <person name="Ye R.Z."/>
            <person name="Que T.C."/>
            <person name="Du C.H."/>
            <person name="Zhou Y.H."/>
            <person name="Cheng J.X."/>
            <person name="Dai P.F."/>
            <person name="Guo W.B."/>
            <person name="Han X.H."/>
            <person name="Huang E.J."/>
            <person name="Li L.F."/>
            <person name="Wei W."/>
            <person name="Gao Y.C."/>
            <person name="Liu J.Z."/>
            <person name="Shao H.Z."/>
            <person name="Wang X."/>
            <person name="Wang C.C."/>
            <person name="Yang T.C."/>
            <person name="Huo Q.B."/>
            <person name="Li W."/>
            <person name="Chen H.Y."/>
            <person name="Chen S.E."/>
            <person name="Zhou L.G."/>
            <person name="Ni X.B."/>
            <person name="Tian J.H."/>
            <person name="Sheng Y."/>
            <person name="Liu T."/>
            <person name="Pan Y.S."/>
            <person name="Xia L.Y."/>
            <person name="Li J."/>
            <person name="Zhao F."/>
            <person name="Cao W.C."/>
        </authorList>
    </citation>
    <scope>NUCLEOTIDE SEQUENCE [LARGE SCALE GENOMIC DNA]</scope>
    <source>
        <strain evidence="7">HaeL-2018</strain>
    </source>
</reference>
<dbReference type="VEuPathDB" id="VectorBase:HLOH_057851"/>
<evidence type="ECO:0000256" key="3">
    <source>
        <dbReference type="ARBA" id="ARBA00022723"/>
    </source>
</evidence>
<protein>
    <recommendedName>
        <fullName evidence="9">Farnesyl diphosphate synthase</fullName>
    </recommendedName>
</protein>
<dbReference type="CDD" id="cd00867">
    <property type="entry name" value="Trans_IPPS"/>
    <property type="match status" value="1"/>
</dbReference>
<dbReference type="Pfam" id="PF00348">
    <property type="entry name" value="polyprenyl_synt"/>
    <property type="match status" value="1"/>
</dbReference>
<dbReference type="GO" id="GO:0005737">
    <property type="term" value="C:cytoplasm"/>
    <property type="evidence" value="ECO:0007669"/>
    <property type="project" value="TreeGrafter"/>
</dbReference>
<evidence type="ECO:0000313" key="8">
    <source>
        <dbReference type="Proteomes" id="UP000821853"/>
    </source>
</evidence>
<keyword evidence="4" id="KW-0460">Magnesium</keyword>
<name>A0A9J6FNL9_HAELO</name>
<comment type="pathway">
    <text evidence="5">Pheromone biosynthesis.</text>
</comment>